<gene>
    <name evidence="2" type="ORF">TRITD_4Av1G226800</name>
    <name evidence="3" type="ORF">TRITD_4Bv1G179980</name>
</gene>
<dbReference type="InterPro" id="IPR007757">
    <property type="entry name" value="MT-A70-like"/>
</dbReference>
<dbReference type="Gramene" id="TRITD4Av1G226800.9">
    <property type="protein sequence ID" value="TRITD4Av1G226800.9"/>
    <property type="gene ID" value="TRITD4Av1G226800"/>
</dbReference>
<evidence type="ECO:0000256" key="1">
    <source>
        <dbReference type="PROSITE-ProRule" id="PRU00489"/>
    </source>
</evidence>
<dbReference type="InterPro" id="IPR045123">
    <property type="entry name" value="METTL14-like"/>
</dbReference>
<proteinExistence type="inferred from homology"/>
<dbReference type="EMBL" id="LT934117">
    <property type="protein sequence ID" value="VAH97807.1"/>
    <property type="molecule type" value="Genomic_DNA"/>
</dbReference>
<dbReference type="PANTHER" id="PTHR13107">
    <property type="entry name" value="N6-ADENOSINE-METHYLTRANSFERASE NON-CATALYTIC SUBUNIT"/>
    <property type="match status" value="1"/>
</dbReference>
<dbReference type="PANTHER" id="PTHR13107:SF3">
    <property type="entry name" value="MT-A70 FAMILY PROTEIN, EXPRESSED"/>
    <property type="match status" value="1"/>
</dbReference>
<sequence>MSSFTGSTKKPDDMYRIIEHFALGKRRLELFGEDHNIRPGWLTLGKDLSYSNFNKEAYNKNFADSDGKVWQGGGGRNPPPGAPHLIVTTPEIEGLRPKSPPPKN</sequence>
<dbReference type="GO" id="GO:0005634">
    <property type="term" value="C:nucleus"/>
    <property type="evidence" value="ECO:0007669"/>
    <property type="project" value="TreeGrafter"/>
</dbReference>
<dbReference type="Proteomes" id="UP000324705">
    <property type="component" value="Chromosome 4B"/>
</dbReference>
<comment type="similarity">
    <text evidence="1">Belongs to the MT-A70-like family.</text>
</comment>
<evidence type="ECO:0000313" key="2">
    <source>
        <dbReference type="EMBL" id="VAH97807.1"/>
    </source>
</evidence>
<dbReference type="Proteomes" id="UP000324705">
    <property type="component" value="Chromosome 4A"/>
</dbReference>
<dbReference type="Gramene" id="TRITD4Bv1G179980.2">
    <property type="protein sequence ID" value="TRITD4Bv1G179980.2"/>
    <property type="gene ID" value="TRITD4Bv1G179980"/>
</dbReference>
<dbReference type="GO" id="GO:0003729">
    <property type="term" value="F:mRNA binding"/>
    <property type="evidence" value="ECO:0007669"/>
    <property type="project" value="TreeGrafter"/>
</dbReference>
<accession>A0A9R0TA44</accession>
<dbReference type="Pfam" id="PF05063">
    <property type="entry name" value="MT-A70"/>
    <property type="match status" value="1"/>
</dbReference>
<evidence type="ECO:0000313" key="4">
    <source>
        <dbReference type="Proteomes" id="UP000324705"/>
    </source>
</evidence>
<protein>
    <submittedName>
        <fullName evidence="2 3">Uncharacterized protein</fullName>
    </submittedName>
</protein>
<dbReference type="AlphaFoldDB" id="A0A9R0TA44"/>
<dbReference type="EMBL" id="LT934118">
    <property type="protein sequence ID" value="VAI09946.1"/>
    <property type="molecule type" value="Genomic_DNA"/>
</dbReference>
<reference evidence="3 4" key="1">
    <citation type="submission" date="2017-09" db="EMBL/GenBank/DDBJ databases">
        <authorList>
            <consortium name="International Durum Wheat Genome Sequencing Consortium (IDWGSC)"/>
            <person name="Milanesi L."/>
        </authorList>
    </citation>
    <scope>NUCLEOTIDE SEQUENCE [LARGE SCALE GENOMIC DNA]</scope>
    <source>
        <strain evidence="4">cv. Svevo</strain>
    </source>
</reference>
<evidence type="ECO:0000313" key="3">
    <source>
        <dbReference type="EMBL" id="VAI09946.1"/>
    </source>
</evidence>
<name>A0A9R0TA44_TRITD</name>
<dbReference type="PROSITE" id="PS51143">
    <property type="entry name" value="MT_A70"/>
    <property type="match status" value="1"/>
</dbReference>
<organism evidence="3 4">
    <name type="scientific">Triticum turgidum subsp. durum</name>
    <name type="common">Durum wheat</name>
    <name type="synonym">Triticum durum</name>
    <dbReference type="NCBI Taxonomy" id="4567"/>
    <lineage>
        <taxon>Eukaryota</taxon>
        <taxon>Viridiplantae</taxon>
        <taxon>Streptophyta</taxon>
        <taxon>Embryophyta</taxon>
        <taxon>Tracheophyta</taxon>
        <taxon>Spermatophyta</taxon>
        <taxon>Magnoliopsida</taxon>
        <taxon>Liliopsida</taxon>
        <taxon>Poales</taxon>
        <taxon>Poaceae</taxon>
        <taxon>BOP clade</taxon>
        <taxon>Pooideae</taxon>
        <taxon>Triticodae</taxon>
        <taxon>Triticeae</taxon>
        <taxon>Triticinae</taxon>
        <taxon>Triticum</taxon>
    </lineage>
</organism>
<dbReference type="GO" id="GO:0036396">
    <property type="term" value="C:RNA N6-methyladenosine methyltransferase complex"/>
    <property type="evidence" value="ECO:0007669"/>
    <property type="project" value="TreeGrafter"/>
</dbReference>
<keyword evidence="4" id="KW-1185">Reference proteome</keyword>